<keyword evidence="4" id="KW-1185">Reference proteome</keyword>
<comment type="caution">
    <text evidence="2">The sequence shown here is derived from an EMBL/GenBank/DDBJ whole genome shotgun (WGS) entry which is preliminary data.</text>
</comment>
<dbReference type="RefSeq" id="WP_083540912.1">
    <property type="nucleotide sequence ID" value="NZ_LNGM01000049.1"/>
</dbReference>
<reference evidence="2" key="2">
    <citation type="submission" date="2017-07" db="EMBL/GenBank/DDBJ databases">
        <authorList>
            <person name="Gomez-Gil B."/>
            <person name="Enciso-Ibarra K."/>
        </authorList>
    </citation>
    <scope>NUCLEOTIDE SEQUENCE</scope>
    <source>
        <strain evidence="2">CAIM 1827</strain>
    </source>
</reference>
<protein>
    <submittedName>
        <fullName evidence="2">Uncharacterized protein</fullName>
    </submittedName>
</protein>
<dbReference type="EMBL" id="NOIF01000002">
    <property type="protein sequence ID" value="OZS45911.1"/>
    <property type="molecule type" value="Genomic_DNA"/>
</dbReference>
<sequence>MQFIKHLVRYSFVFGAAYFTHLTFATSPPAPELEKPTTVTTLAAGIFSPEQGIICDEKAGFCVDGFGISMAFTQSYLGDDAQNKMLKMIEEVGGSDNFDSSRFSFSNKVYCDSAERACFDDRYSETKQIPFTDTLFAEEK</sequence>
<dbReference type="Proteomes" id="UP000215999">
    <property type="component" value="Unassembled WGS sequence"/>
</dbReference>
<name>A0ABX4FXT7_9GAMM</name>
<feature type="chain" id="PRO_5045033986" evidence="1">
    <location>
        <begin position="26"/>
        <end position="140"/>
    </location>
</feature>
<organism evidence="2 4">
    <name type="scientific">Photobacterium sanguinicancri</name>
    <dbReference type="NCBI Taxonomy" id="875932"/>
    <lineage>
        <taxon>Bacteria</taxon>
        <taxon>Pseudomonadati</taxon>
        <taxon>Pseudomonadota</taxon>
        <taxon>Gammaproteobacteria</taxon>
        <taxon>Vibrionales</taxon>
        <taxon>Vibrionaceae</taxon>
        <taxon>Photobacterium</taxon>
    </lineage>
</organism>
<dbReference type="Pfam" id="PF05666">
    <property type="entry name" value="YcgJ"/>
    <property type="match status" value="1"/>
</dbReference>
<evidence type="ECO:0000313" key="3">
    <source>
        <dbReference type="EMBL" id="OZS45911.1"/>
    </source>
</evidence>
<dbReference type="InterPro" id="IPR008617">
    <property type="entry name" value="Uncharacterised_YcgJ"/>
</dbReference>
<proteinExistence type="predicted"/>
<gene>
    <name evidence="3" type="ORF">ASV53_00820</name>
    <name evidence="2" type="ORF">ASV53_11755</name>
</gene>
<evidence type="ECO:0000256" key="1">
    <source>
        <dbReference type="SAM" id="SignalP"/>
    </source>
</evidence>
<keyword evidence="1" id="KW-0732">Signal</keyword>
<evidence type="ECO:0000313" key="4">
    <source>
        <dbReference type="Proteomes" id="UP000215999"/>
    </source>
</evidence>
<reference evidence="2 4" key="1">
    <citation type="journal article" date="2016" name="Antonie Van Leeuwenhoek">
        <title>Photobacterium sanguinicancri sp. nov. isolated from marine animals.</title>
        <authorList>
            <person name="Gomez-Gil B."/>
            <person name="Roque A."/>
            <person name="Rotllant G."/>
            <person name="Romalde J.L."/>
            <person name="Doce A."/>
            <person name="Eggermont M."/>
            <person name="Defoirdt T."/>
        </authorList>
    </citation>
    <scope>NUCLEOTIDE SEQUENCE [LARGE SCALE GENOMIC DNA]</scope>
    <source>
        <strain evidence="2 4">CAIM 1827</strain>
    </source>
</reference>
<dbReference type="EMBL" id="NOIF01000067">
    <property type="protein sequence ID" value="OZS43708.1"/>
    <property type="molecule type" value="Genomic_DNA"/>
</dbReference>
<accession>A0ABX4FXT7</accession>
<feature type="signal peptide" evidence="1">
    <location>
        <begin position="1"/>
        <end position="25"/>
    </location>
</feature>
<evidence type="ECO:0000313" key="2">
    <source>
        <dbReference type="EMBL" id="OZS43708.1"/>
    </source>
</evidence>